<evidence type="ECO:0000259" key="9">
    <source>
        <dbReference type="PROSITE" id="PS51379"/>
    </source>
</evidence>
<evidence type="ECO:0000256" key="4">
    <source>
        <dbReference type="ARBA" id="ARBA00022723"/>
    </source>
</evidence>
<keyword evidence="2" id="KW-0963">Cytoplasm</keyword>
<dbReference type="InterPro" id="IPR017896">
    <property type="entry name" value="4Fe4S_Fe-S-bd"/>
</dbReference>
<comment type="caution">
    <text evidence="10">The sequence shown here is derived from an EMBL/GenBank/DDBJ whole genome shotgun (WGS) entry which is preliminary data.</text>
</comment>
<proteinExistence type="predicted"/>
<evidence type="ECO:0000256" key="2">
    <source>
        <dbReference type="ARBA" id="ARBA00022490"/>
    </source>
</evidence>
<dbReference type="EMBL" id="SUNI01000002">
    <property type="protein sequence ID" value="TJZ93310.1"/>
    <property type="molecule type" value="Genomic_DNA"/>
</dbReference>
<dbReference type="AlphaFoldDB" id="A0A4U0RFB8"/>
<dbReference type="Pfam" id="PF08331">
    <property type="entry name" value="QueG_DUF1730"/>
    <property type="match status" value="1"/>
</dbReference>
<evidence type="ECO:0000256" key="8">
    <source>
        <dbReference type="ARBA" id="ARBA00023014"/>
    </source>
</evidence>
<keyword evidence="3" id="KW-0819">tRNA processing</keyword>
<dbReference type="InterPro" id="IPR017900">
    <property type="entry name" value="4Fe4S_Fe_S_CS"/>
</dbReference>
<dbReference type="GO" id="GO:0046872">
    <property type="term" value="F:metal ion binding"/>
    <property type="evidence" value="ECO:0007669"/>
    <property type="project" value="UniProtKB-KW"/>
</dbReference>
<keyword evidence="1" id="KW-0004">4Fe-4S</keyword>
<dbReference type="Proteomes" id="UP000309747">
    <property type="component" value="Unassembled WGS sequence"/>
</dbReference>
<keyword evidence="5" id="KW-0671">Queuosine biosynthesis</keyword>
<keyword evidence="8" id="KW-0411">Iron-sulfur</keyword>
<evidence type="ECO:0000256" key="5">
    <source>
        <dbReference type="ARBA" id="ARBA00022785"/>
    </source>
</evidence>
<protein>
    <submittedName>
        <fullName evidence="10">tRNA epoxyqueuosine(34) reductase QueG</fullName>
        <ecNumber evidence="10">1.17.99.6</ecNumber>
    </submittedName>
</protein>
<dbReference type="SUPFAM" id="SSF46548">
    <property type="entry name" value="alpha-helical ferredoxin"/>
    <property type="match status" value="1"/>
</dbReference>
<keyword evidence="4" id="KW-0479">Metal-binding</keyword>
<dbReference type="PANTHER" id="PTHR30002">
    <property type="entry name" value="EPOXYQUEUOSINE REDUCTASE"/>
    <property type="match status" value="1"/>
</dbReference>
<dbReference type="OrthoDB" id="9784571at2"/>
<evidence type="ECO:0000256" key="1">
    <source>
        <dbReference type="ARBA" id="ARBA00022485"/>
    </source>
</evidence>
<evidence type="ECO:0000256" key="7">
    <source>
        <dbReference type="ARBA" id="ARBA00023004"/>
    </source>
</evidence>
<evidence type="ECO:0000313" key="10">
    <source>
        <dbReference type="EMBL" id="TJZ93310.1"/>
    </source>
</evidence>
<dbReference type="Pfam" id="PF13484">
    <property type="entry name" value="Fer4_16"/>
    <property type="match status" value="1"/>
</dbReference>
<keyword evidence="6 10" id="KW-0560">Oxidoreductase</keyword>
<evidence type="ECO:0000256" key="3">
    <source>
        <dbReference type="ARBA" id="ARBA00022694"/>
    </source>
</evidence>
<organism evidence="10 11">
    <name type="scientific">Paracoccus gahaiensis</name>
    <dbReference type="NCBI Taxonomy" id="1706839"/>
    <lineage>
        <taxon>Bacteria</taxon>
        <taxon>Pseudomonadati</taxon>
        <taxon>Pseudomonadota</taxon>
        <taxon>Alphaproteobacteria</taxon>
        <taxon>Rhodobacterales</taxon>
        <taxon>Paracoccaceae</taxon>
        <taxon>Paracoccus</taxon>
    </lineage>
</organism>
<dbReference type="PANTHER" id="PTHR30002:SF4">
    <property type="entry name" value="EPOXYQUEUOSINE REDUCTASE"/>
    <property type="match status" value="1"/>
</dbReference>
<dbReference type="NCBIfam" id="TIGR00276">
    <property type="entry name" value="tRNA epoxyqueuosine(34) reductase QueG"/>
    <property type="match status" value="1"/>
</dbReference>
<sequence>MKDDIAAEAVAVGFARMGVTRPDGAPETAARLDAFLAEGHHGQMAWMAERVAWRGNAAALWPEARSVIMLAELYTPEGDPLAVLEQRDRAAVSVYAQGRDYHDLVKKRLKRLGRWMLEAAPEPGHQIKVFVDTAPVMEKPLAQAAGLGWQGKHTNLLSRDLGSWFFLGAIFSTMPLPADAPEGGHCGSCRACLDVCPTGAFPAPYRLDARRCISYLTIEHKGPVDPDLRALMGNRIYGCDDCLAVCPWNKFAQVGSEMRYRGIIDAPPLAELAGLDDAGFRARFSGSPIKRIGRDRFVRNVLYAIGNSGDAALVEVARGLCGDADPVVAEAAAWAVGRLEGRPDGLQG</sequence>
<accession>A0A4U0RFB8</accession>
<reference evidence="10 11" key="1">
    <citation type="submission" date="2019-04" db="EMBL/GenBank/DDBJ databases">
        <authorList>
            <person name="Li J."/>
        </authorList>
    </citation>
    <scope>NUCLEOTIDE SEQUENCE [LARGE SCALE GENOMIC DNA]</scope>
    <source>
        <strain evidence="10 11">KCTC 42687</strain>
    </source>
</reference>
<dbReference type="EC" id="1.17.99.6" evidence="10"/>
<dbReference type="GO" id="GO:0052693">
    <property type="term" value="F:epoxyqueuosine reductase activity"/>
    <property type="evidence" value="ECO:0007669"/>
    <property type="project" value="UniProtKB-EC"/>
</dbReference>
<dbReference type="Gene3D" id="3.30.70.20">
    <property type="match status" value="1"/>
</dbReference>
<dbReference type="InterPro" id="IPR004453">
    <property type="entry name" value="QueG"/>
</dbReference>
<gene>
    <name evidence="10" type="primary">queG</name>
    <name evidence="10" type="ORF">FA743_03550</name>
</gene>
<dbReference type="InterPro" id="IPR013542">
    <property type="entry name" value="QueG_DUF1730"/>
</dbReference>
<dbReference type="PROSITE" id="PS00198">
    <property type="entry name" value="4FE4S_FER_1"/>
    <property type="match status" value="1"/>
</dbReference>
<dbReference type="PROSITE" id="PS51379">
    <property type="entry name" value="4FE4S_FER_2"/>
    <property type="match status" value="1"/>
</dbReference>
<keyword evidence="11" id="KW-1185">Reference proteome</keyword>
<keyword evidence="7" id="KW-0408">Iron</keyword>
<evidence type="ECO:0000256" key="6">
    <source>
        <dbReference type="ARBA" id="ARBA00023002"/>
    </source>
</evidence>
<dbReference type="RefSeq" id="WP_136884510.1">
    <property type="nucleotide sequence ID" value="NZ_SUNI01000002.1"/>
</dbReference>
<dbReference type="GO" id="GO:0051539">
    <property type="term" value="F:4 iron, 4 sulfur cluster binding"/>
    <property type="evidence" value="ECO:0007669"/>
    <property type="project" value="UniProtKB-KW"/>
</dbReference>
<name>A0A4U0RFB8_9RHOB</name>
<evidence type="ECO:0000313" key="11">
    <source>
        <dbReference type="Proteomes" id="UP000309747"/>
    </source>
</evidence>
<dbReference type="GO" id="GO:0008616">
    <property type="term" value="P:tRNA queuosine(34) biosynthetic process"/>
    <property type="evidence" value="ECO:0007669"/>
    <property type="project" value="UniProtKB-KW"/>
</dbReference>
<feature type="domain" description="4Fe-4S ferredoxin-type" evidence="9">
    <location>
        <begin position="174"/>
        <end position="206"/>
    </location>
</feature>